<dbReference type="PANTHER" id="PTHR21660:SF47">
    <property type="entry name" value="F19P19.27 PROTEIN"/>
    <property type="match status" value="1"/>
</dbReference>
<name>W1PZ50_AMBTC</name>
<keyword evidence="5" id="KW-1185">Reference proteome</keyword>
<protein>
    <recommendedName>
        <fullName evidence="3">Thioesterase domain-containing protein</fullName>
    </recommendedName>
</protein>
<evidence type="ECO:0000259" key="3">
    <source>
        <dbReference type="Pfam" id="PF03061"/>
    </source>
</evidence>
<keyword evidence="2" id="KW-0378">Hydrolase</keyword>
<dbReference type="CDD" id="cd03443">
    <property type="entry name" value="PaaI_thioesterase"/>
    <property type="match status" value="1"/>
</dbReference>
<dbReference type="Gramene" id="ERN12830">
    <property type="protein sequence ID" value="ERN12830"/>
    <property type="gene ID" value="AMTR_s00180p00041530"/>
</dbReference>
<accession>W1PZ50</accession>
<evidence type="ECO:0000256" key="2">
    <source>
        <dbReference type="ARBA" id="ARBA00022801"/>
    </source>
</evidence>
<dbReference type="Proteomes" id="UP000017836">
    <property type="component" value="Unassembled WGS sequence"/>
</dbReference>
<dbReference type="AlphaFoldDB" id="W1PZ50"/>
<dbReference type="NCBIfam" id="TIGR00369">
    <property type="entry name" value="unchar_dom_1"/>
    <property type="match status" value="1"/>
</dbReference>
<dbReference type="eggNOG" id="KOG3328">
    <property type="taxonomic scope" value="Eukaryota"/>
</dbReference>
<gene>
    <name evidence="4" type="ORF">AMTR_s00180p00041530</name>
</gene>
<dbReference type="InterPro" id="IPR003736">
    <property type="entry name" value="PAAI_dom"/>
</dbReference>
<organism evidence="4 5">
    <name type="scientific">Amborella trichopoda</name>
    <dbReference type="NCBI Taxonomy" id="13333"/>
    <lineage>
        <taxon>Eukaryota</taxon>
        <taxon>Viridiplantae</taxon>
        <taxon>Streptophyta</taxon>
        <taxon>Embryophyta</taxon>
        <taxon>Tracheophyta</taxon>
        <taxon>Spermatophyta</taxon>
        <taxon>Magnoliopsida</taxon>
        <taxon>Amborellales</taxon>
        <taxon>Amborellaceae</taxon>
        <taxon>Amborella</taxon>
    </lineage>
</organism>
<dbReference type="HOGENOM" id="CLU_089876_12_4_1"/>
<dbReference type="InterPro" id="IPR029069">
    <property type="entry name" value="HotDog_dom_sf"/>
</dbReference>
<dbReference type="KEGG" id="atr:18441067"/>
<evidence type="ECO:0000313" key="4">
    <source>
        <dbReference type="EMBL" id="ERN12830.1"/>
    </source>
</evidence>
<dbReference type="OrthoDB" id="46529at2759"/>
<dbReference type="STRING" id="13333.W1PZ50"/>
<dbReference type="EMBL" id="KI392602">
    <property type="protein sequence ID" value="ERN12830.1"/>
    <property type="molecule type" value="Genomic_DNA"/>
</dbReference>
<dbReference type="SUPFAM" id="SSF54637">
    <property type="entry name" value="Thioesterase/thiol ester dehydrase-isomerase"/>
    <property type="match status" value="1"/>
</dbReference>
<evidence type="ECO:0000256" key="1">
    <source>
        <dbReference type="ARBA" id="ARBA00008324"/>
    </source>
</evidence>
<feature type="domain" description="Thioesterase" evidence="3">
    <location>
        <begin position="62"/>
        <end position="136"/>
    </location>
</feature>
<reference evidence="5" key="1">
    <citation type="journal article" date="2013" name="Science">
        <title>The Amborella genome and the evolution of flowering plants.</title>
        <authorList>
            <consortium name="Amborella Genome Project"/>
        </authorList>
    </citation>
    <scope>NUCLEOTIDE SEQUENCE [LARGE SCALE GENOMIC DNA]</scope>
</reference>
<sequence>MDLQAVKQSLESTGESLSASVDSLPGRFFDSFILHGLKIDTIEPGRVICSFKVPQRLVNTGNFLHGGATASLVDIVGSAALMAAGALTSGVSVEINISYLDAAFLGEGVEIEANVLRMGKAIGVVNVDLRKKKTGTLVAQGRHTKYLAASSKL</sequence>
<dbReference type="InterPro" id="IPR006683">
    <property type="entry name" value="Thioestr_dom"/>
</dbReference>
<dbReference type="InterPro" id="IPR039298">
    <property type="entry name" value="ACOT13"/>
</dbReference>
<comment type="similarity">
    <text evidence="1">Belongs to the thioesterase PaaI family.</text>
</comment>
<dbReference type="FunFam" id="3.10.129.10:FF:000059">
    <property type="entry name" value="Acyl-coenzyme A thioesterase 13"/>
    <property type="match status" value="1"/>
</dbReference>
<dbReference type="Pfam" id="PF03061">
    <property type="entry name" value="4HBT"/>
    <property type="match status" value="1"/>
</dbReference>
<dbReference type="GO" id="GO:0047617">
    <property type="term" value="F:fatty acyl-CoA hydrolase activity"/>
    <property type="evidence" value="ECO:0000318"/>
    <property type="project" value="GO_Central"/>
</dbReference>
<evidence type="ECO:0000313" key="5">
    <source>
        <dbReference type="Proteomes" id="UP000017836"/>
    </source>
</evidence>
<dbReference type="PANTHER" id="PTHR21660">
    <property type="entry name" value="THIOESTERASE SUPERFAMILY MEMBER-RELATED"/>
    <property type="match status" value="1"/>
</dbReference>
<dbReference type="Gene3D" id="3.10.129.10">
    <property type="entry name" value="Hotdog Thioesterase"/>
    <property type="match status" value="1"/>
</dbReference>
<dbReference type="OMA" id="KQIMRAM"/>
<proteinExistence type="inferred from homology"/>